<gene>
    <name evidence="2" type="ORF">MNBD_BACTEROID05-812</name>
</gene>
<evidence type="ECO:0000256" key="1">
    <source>
        <dbReference type="SAM" id="Phobius"/>
    </source>
</evidence>
<dbReference type="EMBL" id="UOEN01000001">
    <property type="protein sequence ID" value="VAW11366.1"/>
    <property type="molecule type" value="Genomic_DNA"/>
</dbReference>
<feature type="transmembrane region" description="Helical" evidence="1">
    <location>
        <begin position="6"/>
        <end position="29"/>
    </location>
</feature>
<keyword evidence="1" id="KW-0472">Membrane</keyword>
<evidence type="ECO:0000313" key="2">
    <source>
        <dbReference type="EMBL" id="VAW11366.1"/>
    </source>
</evidence>
<sequence length="112" mass="12518">MLMGPMKVGGIALASSIAGTVDFLILFYVMDKKLDHFDSELLKYFLKVTGLSLCMGIGCFFFWKHLSFSNEFLKLCIVGVGGFLMYGLGGVFLKIEQAQKVWGWIEKGIKAY</sequence>
<protein>
    <recommendedName>
        <fullName evidence="3">Polysaccharide biosynthesis protein C-terminal domain-containing protein</fullName>
    </recommendedName>
</protein>
<keyword evidence="1" id="KW-1133">Transmembrane helix</keyword>
<dbReference type="AlphaFoldDB" id="A0A3B0TW88"/>
<proteinExistence type="predicted"/>
<evidence type="ECO:0008006" key="3">
    <source>
        <dbReference type="Google" id="ProtNLM"/>
    </source>
</evidence>
<feature type="transmembrane region" description="Helical" evidence="1">
    <location>
        <begin position="72"/>
        <end position="93"/>
    </location>
</feature>
<keyword evidence="1" id="KW-0812">Transmembrane</keyword>
<feature type="transmembrane region" description="Helical" evidence="1">
    <location>
        <begin position="41"/>
        <end position="66"/>
    </location>
</feature>
<reference evidence="2" key="1">
    <citation type="submission" date="2018-06" db="EMBL/GenBank/DDBJ databases">
        <authorList>
            <person name="Zhirakovskaya E."/>
        </authorList>
    </citation>
    <scope>NUCLEOTIDE SEQUENCE</scope>
</reference>
<organism evidence="2">
    <name type="scientific">hydrothermal vent metagenome</name>
    <dbReference type="NCBI Taxonomy" id="652676"/>
    <lineage>
        <taxon>unclassified sequences</taxon>
        <taxon>metagenomes</taxon>
        <taxon>ecological metagenomes</taxon>
    </lineage>
</organism>
<accession>A0A3B0TW88</accession>
<name>A0A3B0TW88_9ZZZZ</name>